<feature type="active site" description="Nucleophile" evidence="3">
    <location>
        <position position="156"/>
    </location>
</feature>
<dbReference type="GO" id="GO:0016042">
    <property type="term" value="P:lipid catabolic process"/>
    <property type="evidence" value="ECO:0007669"/>
    <property type="project" value="UniProtKB-UniRule"/>
</dbReference>
<dbReference type="AlphaFoldDB" id="A0AAN9BPC9"/>
<feature type="region of interest" description="Disordered" evidence="4">
    <location>
        <begin position="578"/>
        <end position="602"/>
    </location>
</feature>
<dbReference type="PANTHER" id="PTHR46394">
    <property type="entry name" value="ANNEXIN"/>
    <property type="match status" value="1"/>
</dbReference>
<name>A0AAN9BPC9_9CAEN</name>
<dbReference type="InterPro" id="IPR018247">
    <property type="entry name" value="EF_Hand_1_Ca_BS"/>
</dbReference>
<accession>A0AAN9BPC9</accession>
<keyword evidence="1" id="KW-0106">Calcium</keyword>
<dbReference type="InterPro" id="IPR002048">
    <property type="entry name" value="EF_hand_dom"/>
</dbReference>
<dbReference type="CDD" id="cd07207">
    <property type="entry name" value="Pat_ExoU_VipD_like"/>
    <property type="match status" value="1"/>
</dbReference>
<keyword evidence="8" id="KW-1185">Reference proteome</keyword>
<organism evidence="7 8">
    <name type="scientific">Littorina saxatilis</name>
    <dbReference type="NCBI Taxonomy" id="31220"/>
    <lineage>
        <taxon>Eukaryota</taxon>
        <taxon>Metazoa</taxon>
        <taxon>Spiralia</taxon>
        <taxon>Lophotrochozoa</taxon>
        <taxon>Mollusca</taxon>
        <taxon>Gastropoda</taxon>
        <taxon>Caenogastropoda</taxon>
        <taxon>Littorinimorpha</taxon>
        <taxon>Littorinoidea</taxon>
        <taxon>Littorinidae</taxon>
        <taxon>Littorina</taxon>
    </lineage>
</organism>
<keyword evidence="3" id="KW-0442">Lipid degradation</keyword>
<dbReference type="EMBL" id="JBAMIC010000003">
    <property type="protein sequence ID" value="KAK7108929.1"/>
    <property type="molecule type" value="Genomic_DNA"/>
</dbReference>
<feature type="compositionally biased region" description="Polar residues" evidence="4">
    <location>
        <begin position="583"/>
        <end position="601"/>
    </location>
</feature>
<dbReference type="PROSITE" id="PS51635">
    <property type="entry name" value="PNPLA"/>
    <property type="match status" value="1"/>
</dbReference>
<keyword evidence="3" id="KW-0378">Hydrolase</keyword>
<evidence type="ECO:0000256" key="3">
    <source>
        <dbReference type="PROSITE-ProRule" id="PRU01161"/>
    </source>
</evidence>
<dbReference type="GO" id="GO:0005509">
    <property type="term" value="F:calcium ion binding"/>
    <property type="evidence" value="ECO:0007669"/>
    <property type="project" value="InterPro"/>
</dbReference>
<dbReference type="Proteomes" id="UP001374579">
    <property type="component" value="Unassembled WGS sequence"/>
</dbReference>
<dbReference type="InterPro" id="IPR002641">
    <property type="entry name" value="PNPLA_dom"/>
</dbReference>
<evidence type="ECO:0000256" key="1">
    <source>
        <dbReference type="ARBA" id="ARBA00022837"/>
    </source>
</evidence>
<evidence type="ECO:0000313" key="8">
    <source>
        <dbReference type="Proteomes" id="UP001374579"/>
    </source>
</evidence>
<protein>
    <submittedName>
        <fullName evidence="7">Uncharacterized protein</fullName>
    </submittedName>
</protein>
<dbReference type="SUPFAM" id="SSF47473">
    <property type="entry name" value="EF-hand"/>
    <property type="match status" value="1"/>
</dbReference>
<dbReference type="PROSITE" id="PS50222">
    <property type="entry name" value="EF_HAND_2"/>
    <property type="match status" value="1"/>
</dbReference>
<dbReference type="Gene3D" id="1.10.238.10">
    <property type="entry name" value="EF-hand"/>
    <property type="match status" value="1"/>
</dbReference>
<evidence type="ECO:0000256" key="2">
    <source>
        <dbReference type="ARBA" id="ARBA00023098"/>
    </source>
</evidence>
<dbReference type="InterPro" id="IPR052580">
    <property type="entry name" value="Lipid_Hydrolase"/>
</dbReference>
<feature type="domain" description="EF-hand" evidence="5">
    <location>
        <begin position="451"/>
        <end position="486"/>
    </location>
</feature>
<keyword evidence="2 3" id="KW-0443">Lipid metabolism</keyword>
<gene>
    <name evidence="7" type="ORF">V1264_013064</name>
</gene>
<sequence>MGNCESSRKAIQLRAAEHADVPPVLAKIRAAQQQHFDKNIEGADDDSSDDDTSSSDNDSDRHRTFSGDSQHAENIIQKAKDSVDGIIHFERRGRFFSVLDKTDRKARSIDPMEYEYPFHNIVLEGGGNKGIAYCGAVRVLEETGLWGNVRGLAGASAGAMTAALLAVGYNSYELEEFLSQDLSQIFLDHKCGYCSLLPNLLTGFGWNPGKRIYKWFGDKLNQKCGNADITFKEVLEKCGKELCVVVTNLNQMSTEYCHPKTTPDMAVRMAVRMSMAIPGLFRATRYTNHGQTDIFVDGGVLCNYPIHCFDGWWLSMKQENSFLKRLQPLDNLPRLLDKTERFGAFNENTLGFLLFADNERELFRYQVEHMRHGAQLQGLPNTKLARAKLRQKKLQDKTEREHRRLVKAVNAFLKVLEKHNVDNNDTIDRAELEAALKDEKDFKRKHRLHLFGDVDSETILQYLDRDGNGQICYQELVHFMEETGINIQLRFLGYQRREVKNFFTFLNTLQSTLLTNVKKIFVEERDIERTVGINTGHVDTSDFVLEDADRDFLVERGRLACESFLKYYAAVKNLPKKNAKNGDVSTPTGNAETPLANNNNEGAGDAVTVERVIVVEKQTVARLESLGLPYVDDETEVNTSVEVFEMINTDEQSPFLPKESGT</sequence>
<evidence type="ECO:0000259" key="6">
    <source>
        <dbReference type="PROSITE" id="PS51635"/>
    </source>
</evidence>
<dbReference type="Pfam" id="PF01734">
    <property type="entry name" value="Patatin"/>
    <property type="match status" value="1"/>
</dbReference>
<proteinExistence type="predicted"/>
<dbReference type="InterPro" id="IPR016035">
    <property type="entry name" value="Acyl_Trfase/lysoPLipase"/>
</dbReference>
<feature type="short sequence motif" description="GXSXG" evidence="3">
    <location>
        <begin position="154"/>
        <end position="158"/>
    </location>
</feature>
<comment type="caution">
    <text evidence="7">The sequence shown here is derived from an EMBL/GenBank/DDBJ whole genome shotgun (WGS) entry which is preliminary data.</text>
</comment>
<feature type="active site" description="Proton acceptor" evidence="3">
    <location>
        <position position="297"/>
    </location>
</feature>
<feature type="region of interest" description="Disordered" evidence="4">
    <location>
        <begin position="21"/>
        <end position="73"/>
    </location>
</feature>
<dbReference type="PANTHER" id="PTHR46394:SF1">
    <property type="entry name" value="PNPLA DOMAIN-CONTAINING PROTEIN"/>
    <property type="match status" value="1"/>
</dbReference>
<feature type="short sequence motif" description="GXGXXG" evidence="3">
    <location>
        <begin position="125"/>
        <end position="130"/>
    </location>
</feature>
<feature type="domain" description="PNPLA" evidence="6">
    <location>
        <begin position="121"/>
        <end position="310"/>
    </location>
</feature>
<dbReference type="PROSITE" id="PS00018">
    <property type="entry name" value="EF_HAND_1"/>
    <property type="match status" value="1"/>
</dbReference>
<reference evidence="7 8" key="1">
    <citation type="submission" date="2024-02" db="EMBL/GenBank/DDBJ databases">
        <title>Chromosome-scale genome assembly of the rough periwinkle Littorina saxatilis.</title>
        <authorList>
            <person name="De Jode A."/>
            <person name="Faria R."/>
            <person name="Formenti G."/>
            <person name="Sims Y."/>
            <person name="Smith T.P."/>
            <person name="Tracey A."/>
            <person name="Wood J.M.D."/>
            <person name="Zagrodzka Z.B."/>
            <person name="Johannesson K."/>
            <person name="Butlin R.K."/>
            <person name="Leder E.H."/>
        </authorList>
    </citation>
    <scope>NUCLEOTIDE SEQUENCE [LARGE SCALE GENOMIC DNA]</scope>
    <source>
        <strain evidence="7">Snail1</strain>
        <tissue evidence="7">Muscle</tissue>
    </source>
</reference>
<dbReference type="Gene3D" id="3.40.1090.10">
    <property type="entry name" value="Cytosolic phospholipase A2 catalytic domain"/>
    <property type="match status" value="2"/>
</dbReference>
<dbReference type="GO" id="GO:0016787">
    <property type="term" value="F:hydrolase activity"/>
    <property type="evidence" value="ECO:0007669"/>
    <property type="project" value="UniProtKB-UniRule"/>
</dbReference>
<evidence type="ECO:0000259" key="5">
    <source>
        <dbReference type="PROSITE" id="PS50222"/>
    </source>
</evidence>
<feature type="compositionally biased region" description="Acidic residues" evidence="4">
    <location>
        <begin position="42"/>
        <end position="53"/>
    </location>
</feature>
<evidence type="ECO:0000256" key="4">
    <source>
        <dbReference type="SAM" id="MobiDB-lite"/>
    </source>
</evidence>
<dbReference type="SMART" id="SM00054">
    <property type="entry name" value="EFh"/>
    <property type="match status" value="2"/>
</dbReference>
<dbReference type="InterPro" id="IPR011992">
    <property type="entry name" value="EF-hand-dom_pair"/>
</dbReference>
<feature type="short sequence motif" description="DGA/G" evidence="3">
    <location>
        <begin position="297"/>
        <end position="299"/>
    </location>
</feature>
<dbReference type="SUPFAM" id="SSF52151">
    <property type="entry name" value="FabD/lysophospholipase-like"/>
    <property type="match status" value="1"/>
</dbReference>
<evidence type="ECO:0000313" key="7">
    <source>
        <dbReference type="EMBL" id="KAK7108929.1"/>
    </source>
</evidence>